<reference evidence="2" key="1">
    <citation type="submission" date="2020-01" db="EMBL/GenBank/DDBJ databases">
        <title>Genome sequence of Kobresia littledalei, the first chromosome-level genome in the family Cyperaceae.</title>
        <authorList>
            <person name="Qu G."/>
        </authorList>
    </citation>
    <scope>NUCLEOTIDE SEQUENCE</scope>
    <source>
        <strain evidence="2">C.B.Clarke</strain>
        <tissue evidence="2">Leaf</tissue>
    </source>
</reference>
<evidence type="ECO:0000256" key="1">
    <source>
        <dbReference type="SAM" id="Phobius"/>
    </source>
</evidence>
<evidence type="ECO:0000313" key="3">
    <source>
        <dbReference type="Proteomes" id="UP000623129"/>
    </source>
</evidence>
<dbReference type="AlphaFoldDB" id="A0A833VJH1"/>
<gene>
    <name evidence="2" type="ORF">FCM35_KLT05998</name>
</gene>
<accession>A0A833VJH1</accession>
<feature type="transmembrane region" description="Helical" evidence="1">
    <location>
        <begin position="286"/>
        <end position="304"/>
    </location>
</feature>
<keyword evidence="1" id="KW-0812">Transmembrane</keyword>
<dbReference type="PANTHER" id="PTHR34543:SF1">
    <property type="entry name" value="PROTEIN ABA DEFICIENT 4, CHLOROPLASTIC"/>
    <property type="match status" value="1"/>
</dbReference>
<name>A0A833VJH1_9POAL</name>
<dbReference type="Proteomes" id="UP000623129">
    <property type="component" value="Unassembled WGS sequence"/>
</dbReference>
<dbReference type="Pfam" id="PF14108">
    <property type="entry name" value="ABA4-like"/>
    <property type="match status" value="1"/>
</dbReference>
<organism evidence="2 3">
    <name type="scientific">Carex littledalei</name>
    <dbReference type="NCBI Taxonomy" id="544730"/>
    <lineage>
        <taxon>Eukaryota</taxon>
        <taxon>Viridiplantae</taxon>
        <taxon>Streptophyta</taxon>
        <taxon>Embryophyta</taxon>
        <taxon>Tracheophyta</taxon>
        <taxon>Spermatophyta</taxon>
        <taxon>Magnoliopsida</taxon>
        <taxon>Liliopsida</taxon>
        <taxon>Poales</taxon>
        <taxon>Cyperaceae</taxon>
        <taxon>Cyperoideae</taxon>
        <taxon>Cariceae</taxon>
        <taxon>Carex</taxon>
        <taxon>Carex subgen. Euthyceras</taxon>
    </lineage>
</organism>
<dbReference type="OrthoDB" id="196782at2759"/>
<feature type="transmembrane region" description="Helical" evidence="1">
    <location>
        <begin position="255"/>
        <end position="274"/>
    </location>
</feature>
<keyword evidence="1" id="KW-1133">Transmembrane helix</keyword>
<dbReference type="EMBL" id="SWLB01000015">
    <property type="protein sequence ID" value="KAF3328920.1"/>
    <property type="molecule type" value="Genomic_DNA"/>
</dbReference>
<keyword evidence="3" id="KW-1185">Reference proteome</keyword>
<protein>
    <recommendedName>
        <fullName evidence="4">Protein ABA DEFICIENT 4, chloroplastic</fullName>
    </recommendedName>
</protein>
<sequence length="396" mass="44313">MGEIEHDEYSQICEVMSGDVRSNYQFGKNVISTALTARLVSYTIPESNEYKTNLNHKILTDGHDLSGTRTNLKKPPFLELFSPINVILVRSSDNRMEIFLDFIIYVKQLASVSSNSPLLFHTHRKTNTLAQRDPSSLSSQPINTPHEALLSHSTSPMSPLSLSSSLLSFSPFSQAGFTDRKMSTSAAIIFVCCEIGSCRSRFRGGVSIQSNGLNFLNGNSQIMLRQMVFRPGLNRRRNLRPSASWISTSQIASQAFTWGTVAVLPFYTLMVLAPNSKLTRRSMESSAPYVLLGILYAYLLYLSWSPETLKCMFASKYWLPELHGIARMFSNELTVASAWIHLLAVDLFAARQVFHDGLRNNVETRHSVSLCLLFCPIGVIAHVITKVLTNSVKHQH</sequence>
<comment type="caution">
    <text evidence="2">The sequence shown here is derived from an EMBL/GenBank/DDBJ whole genome shotgun (WGS) entry which is preliminary data.</text>
</comment>
<feature type="transmembrane region" description="Helical" evidence="1">
    <location>
        <begin position="370"/>
        <end position="389"/>
    </location>
</feature>
<keyword evidence="1" id="KW-0472">Membrane</keyword>
<evidence type="ECO:0008006" key="4">
    <source>
        <dbReference type="Google" id="ProtNLM"/>
    </source>
</evidence>
<dbReference type="InterPro" id="IPR025461">
    <property type="entry name" value="ABA4-like"/>
</dbReference>
<dbReference type="PANTHER" id="PTHR34543">
    <property type="entry name" value="PROTEIN ABA DEFICIENT 4, CHLOROPLASTIC"/>
    <property type="match status" value="1"/>
</dbReference>
<proteinExistence type="predicted"/>
<evidence type="ECO:0000313" key="2">
    <source>
        <dbReference type="EMBL" id="KAF3328920.1"/>
    </source>
</evidence>
<feature type="transmembrane region" description="Helical" evidence="1">
    <location>
        <begin position="324"/>
        <end position="349"/>
    </location>
</feature>